<reference evidence="2 3" key="1">
    <citation type="submission" date="2018-07" db="EMBL/GenBank/DDBJ databases">
        <title>Anaerosacharophilus polymeroproducens gen. nov. sp. nov., an anaerobic bacterium isolated from salt field.</title>
        <authorList>
            <person name="Kim W."/>
            <person name="Yang S.-H."/>
            <person name="Oh J."/>
            <person name="Lee J.-H."/>
            <person name="Kwon K.K."/>
        </authorList>
    </citation>
    <scope>NUCLEOTIDE SEQUENCE [LARGE SCALE GENOMIC DNA]</scope>
    <source>
        <strain evidence="2 3">MCWD5</strain>
    </source>
</reference>
<feature type="chain" id="PRO_5038903334" evidence="1">
    <location>
        <begin position="23"/>
        <end position="381"/>
    </location>
</feature>
<dbReference type="EMBL" id="QRCT01000026">
    <property type="protein sequence ID" value="RDU23438.1"/>
    <property type="molecule type" value="Genomic_DNA"/>
</dbReference>
<dbReference type="RefSeq" id="WP_115481955.1">
    <property type="nucleotide sequence ID" value="NZ_QRCT01000026.1"/>
</dbReference>
<dbReference type="AlphaFoldDB" id="A0A371AV42"/>
<accession>A0A371AV42</accession>
<name>A0A371AV42_9FIRM</name>
<dbReference type="PROSITE" id="PS51257">
    <property type="entry name" value="PROKAR_LIPOPROTEIN"/>
    <property type="match status" value="1"/>
</dbReference>
<protein>
    <submittedName>
        <fullName evidence="2">Uncharacterized protein</fullName>
    </submittedName>
</protein>
<organism evidence="2 3">
    <name type="scientific">Anaerosacchariphilus polymeriproducens</name>
    <dbReference type="NCBI Taxonomy" id="1812858"/>
    <lineage>
        <taxon>Bacteria</taxon>
        <taxon>Bacillati</taxon>
        <taxon>Bacillota</taxon>
        <taxon>Clostridia</taxon>
        <taxon>Lachnospirales</taxon>
        <taxon>Lachnospiraceae</taxon>
        <taxon>Anaerosacchariphilus</taxon>
    </lineage>
</organism>
<sequence>MEKIMKRKVIFFFITIVSGILAACDQTVESENTEVSKDIINTCDEIQPCSIPERYQKMYEHVVFDTDLVIKNRKEPFVTTKATLHVVDKDKALFEYFSDVKKYEKMEDSLRDKKGRKVKITDYIAPDNTKLSITSPSSRVIYSNPRLAPYIFNSFWNEESSPDYNADKYSAKVDFSFASRKKAFANIKKSLSNVGIEIQSYKVYCLDYQTLQKEEHCVDMDGQIDNGAYKESWTEDDNCYYFFAGQEFEGIPVYHVYAEIFHEVSEAYSPVKVIYSKNGIEDLEVERVFDFSKETEQVSLAEFDKIAQTVVNKYHRILGDSTYKVVSAELYYMVDILNGKDSYHVFPVWILEIEENTPEEGMENKVQMVIDAVTAEEIYHE</sequence>
<keyword evidence="1" id="KW-0732">Signal</keyword>
<gene>
    <name evidence="2" type="ORF">DWV06_09530</name>
</gene>
<proteinExistence type="predicted"/>
<evidence type="ECO:0000313" key="2">
    <source>
        <dbReference type="EMBL" id="RDU23438.1"/>
    </source>
</evidence>
<dbReference type="Proteomes" id="UP000255036">
    <property type="component" value="Unassembled WGS sequence"/>
</dbReference>
<keyword evidence="3" id="KW-1185">Reference proteome</keyword>
<feature type="signal peptide" evidence="1">
    <location>
        <begin position="1"/>
        <end position="22"/>
    </location>
</feature>
<evidence type="ECO:0000256" key="1">
    <source>
        <dbReference type="SAM" id="SignalP"/>
    </source>
</evidence>
<comment type="caution">
    <text evidence="2">The sequence shown here is derived from an EMBL/GenBank/DDBJ whole genome shotgun (WGS) entry which is preliminary data.</text>
</comment>
<evidence type="ECO:0000313" key="3">
    <source>
        <dbReference type="Proteomes" id="UP000255036"/>
    </source>
</evidence>
<dbReference type="OrthoDB" id="2016755at2"/>